<feature type="transmembrane region" description="Helical" evidence="5">
    <location>
        <begin position="411"/>
        <end position="434"/>
    </location>
</feature>
<feature type="transmembrane region" description="Helical" evidence="5">
    <location>
        <begin position="88"/>
        <end position="113"/>
    </location>
</feature>
<feature type="transmembrane region" description="Helical" evidence="5">
    <location>
        <begin position="440"/>
        <end position="458"/>
    </location>
</feature>
<evidence type="ECO:0000256" key="3">
    <source>
        <dbReference type="ARBA" id="ARBA00022989"/>
    </source>
</evidence>
<evidence type="ECO:0000256" key="4">
    <source>
        <dbReference type="ARBA" id="ARBA00023136"/>
    </source>
</evidence>
<dbReference type="PIRSF" id="PIRSF006060">
    <property type="entry name" value="AA_transporter"/>
    <property type="match status" value="1"/>
</dbReference>
<comment type="subcellular location">
    <subcellularLocation>
        <location evidence="1">Membrane</location>
        <topology evidence="1">Multi-pass membrane protein</topology>
    </subcellularLocation>
</comment>
<dbReference type="Gene3D" id="1.20.1740.10">
    <property type="entry name" value="Amino acid/polyamine transporter I"/>
    <property type="match status" value="1"/>
</dbReference>
<dbReference type="GO" id="GO:0016020">
    <property type="term" value="C:membrane"/>
    <property type="evidence" value="ECO:0007669"/>
    <property type="project" value="UniProtKB-SubCell"/>
</dbReference>
<feature type="transmembrane region" description="Helical" evidence="5">
    <location>
        <begin position="133"/>
        <end position="158"/>
    </location>
</feature>
<organism evidence="6 7">
    <name type="scientific">Rufibacter immobilis</name>
    <dbReference type="NCBI Taxonomy" id="1348778"/>
    <lineage>
        <taxon>Bacteria</taxon>
        <taxon>Pseudomonadati</taxon>
        <taxon>Bacteroidota</taxon>
        <taxon>Cytophagia</taxon>
        <taxon>Cytophagales</taxon>
        <taxon>Hymenobacteraceae</taxon>
        <taxon>Rufibacter</taxon>
    </lineage>
</organism>
<feature type="transmembrane region" description="Helical" evidence="5">
    <location>
        <begin position="12"/>
        <end position="30"/>
    </location>
</feature>
<keyword evidence="7" id="KW-1185">Reference proteome</keyword>
<dbReference type="InterPro" id="IPR050598">
    <property type="entry name" value="AminoAcid_Transporter"/>
</dbReference>
<dbReference type="Pfam" id="PF13520">
    <property type="entry name" value="AA_permease_2"/>
    <property type="match status" value="1"/>
</dbReference>
<evidence type="ECO:0000313" key="6">
    <source>
        <dbReference type="EMBL" id="RNI32854.1"/>
    </source>
</evidence>
<feature type="transmembrane region" description="Helical" evidence="5">
    <location>
        <begin position="42"/>
        <end position="62"/>
    </location>
</feature>
<keyword evidence="3 5" id="KW-1133">Transmembrane helix</keyword>
<feature type="transmembrane region" description="Helical" evidence="5">
    <location>
        <begin position="170"/>
        <end position="193"/>
    </location>
</feature>
<dbReference type="GO" id="GO:0015179">
    <property type="term" value="F:L-amino acid transmembrane transporter activity"/>
    <property type="evidence" value="ECO:0007669"/>
    <property type="project" value="TreeGrafter"/>
</dbReference>
<dbReference type="EMBL" id="RJJE01000001">
    <property type="protein sequence ID" value="RNI32854.1"/>
    <property type="molecule type" value="Genomic_DNA"/>
</dbReference>
<reference evidence="6 7" key="1">
    <citation type="submission" date="2018-11" db="EMBL/GenBank/DDBJ databases">
        <title>Rufibacter latericius sp. nov., isolated from water in Baiyang Lake.</title>
        <authorList>
            <person name="Yang Y."/>
        </authorList>
    </citation>
    <scope>NUCLEOTIDE SEQUENCE [LARGE SCALE GENOMIC DNA]</scope>
    <source>
        <strain evidence="6 7">MCC P1</strain>
    </source>
</reference>
<dbReference type="PANTHER" id="PTHR11785:SF512">
    <property type="entry name" value="SOBREMESA, ISOFORM B"/>
    <property type="match status" value="1"/>
</dbReference>
<evidence type="ECO:0000256" key="5">
    <source>
        <dbReference type="SAM" id="Phobius"/>
    </source>
</evidence>
<dbReference type="RefSeq" id="WP_123131053.1">
    <property type="nucleotide sequence ID" value="NZ_RJJE01000001.1"/>
</dbReference>
<feature type="transmembrane region" description="Helical" evidence="5">
    <location>
        <begin position="306"/>
        <end position="332"/>
    </location>
</feature>
<evidence type="ECO:0000256" key="2">
    <source>
        <dbReference type="ARBA" id="ARBA00022692"/>
    </source>
</evidence>
<sequence length="479" mass="51890">MSNTKQLHRSLGLRLVVVVVIGNIIGSGVYKKVAPMAAELHSPGWVLVCWVLGGIITLFGALSNAEVAGLLADTGGEYSYYKRIYNRFFAFIYGWSLFTVIQTAAISSLAYVFAQSLHSLAAVPPLLSSWAEVSIGGVFYPFADFSVKLTAILLILFLTWINSRGIKAGAGLGTAILLLVFAGIFLIIFFGLGSGQANLGQSFSLQTTNNTPVTFSAIFTAMLSAFWAYQGWAAIGFLGGEIKDAKRTIPRGITIGVLTVISIYLLVNATYLSVLSVPALEELYQAGNKIAAIEAVKSFWGAGGGFFMSVLILITTLGCTNATVLASCRTYFAMAREGLFFRKAANLNDAQVPGSSLVFQGVWACVLVLSGTFDQLTDMIIFAVFIYYGATTLGVFILRKRMPEAPRPYKVWGYPVVPAIMILFCAVLFCNTIMVRPREAAIGMGLMLTGIPMYWWFLRKNKPDNAPVEEAEPKAMVNS</sequence>
<feature type="transmembrane region" description="Helical" evidence="5">
    <location>
        <begin position="352"/>
        <end position="373"/>
    </location>
</feature>
<dbReference type="AlphaFoldDB" id="A0A3M9N4W7"/>
<feature type="transmembrane region" description="Helical" evidence="5">
    <location>
        <begin position="379"/>
        <end position="399"/>
    </location>
</feature>
<name>A0A3M9N4W7_9BACT</name>
<dbReference type="InterPro" id="IPR002293">
    <property type="entry name" value="AA/rel_permease1"/>
</dbReference>
<protein>
    <submittedName>
        <fullName evidence="6">Amino acid permease</fullName>
    </submittedName>
</protein>
<evidence type="ECO:0000313" key="7">
    <source>
        <dbReference type="Proteomes" id="UP000271010"/>
    </source>
</evidence>
<feature type="transmembrane region" description="Helical" evidence="5">
    <location>
        <begin position="252"/>
        <end position="274"/>
    </location>
</feature>
<keyword evidence="2 5" id="KW-0812">Transmembrane</keyword>
<dbReference type="Proteomes" id="UP000271010">
    <property type="component" value="Unassembled WGS sequence"/>
</dbReference>
<gene>
    <name evidence="6" type="ORF">EFA69_00055</name>
</gene>
<proteinExistence type="predicted"/>
<evidence type="ECO:0000256" key="1">
    <source>
        <dbReference type="ARBA" id="ARBA00004141"/>
    </source>
</evidence>
<dbReference type="OrthoDB" id="9810109at2"/>
<keyword evidence="4 5" id="KW-0472">Membrane</keyword>
<comment type="caution">
    <text evidence="6">The sequence shown here is derived from an EMBL/GenBank/DDBJ whole genome shotgun (WGS) entry which is preliminary data.</text>
</comment>
<dbReference type="PANTHER" id="PTHR11785">
    <property type="entry name" value="AMINO ACID TRANSPORTER"/>
    <property type="match status" value="1"/>
</dbReference>
<accession>A0A3M9N4W7</accession>
<feature type="transmembrane region" description="Helical" evidence="5">
    <location>
        <begin position="213"/>
        <end position="240"/>
    </location>
</feature>